<gene>
    <name evidence="3" type="ORF">DYB32_004705</name>
</gene>
<reference evidence="3 4" key="1">
    <citation type="submission" date="2018-08" db="EMBL/GenBank/DDBJ databases">
        <title>Aphanomyces genome sequencing and annotation.</title>
        <authorList>
            <person name="Minardi D."/>
            <person name="Oidtmann B."/>
            <person name="Van Der Giezen M."/>
            <person name="Studholme D.J."/>
        </authorList>
    </citation>
    <scope>NUCLEOTIDE SEQUENCE [LARGE SCALE GENOMIC DNA]</scope>
    <source>
        <strain evidence="3 4">NJM0002</strain>
    </source>
</reference>
<dbReference type="VEuPathDB" id="FungiDB:H310_05831"/>
<organism evidence="3 4">
    <name type="scientific">Aphanomyces invadans</name>
    <dbReference type="NCBI Taxonomy" id="157072"/>
    <lineage>
        <taxon>Eukaryota</taxon>
        <taxon>Sar</taxon>
        <taxon>Stramenopiles</taxon>
        <taxon>Oomycota</taxon>
        <taxon>Saprolegniomycetes</taxon>
        <taxon>Saprolegniales</taxon>
        <taxon>Verrucalvaceae</taxon>
        <taxon>Aphanomyces</taxon>
    </lineage>
</organism>
<dbReference type="InterPro" id="IPR042228">
    <property type="entry name" value="Dynein_linker_3"/>
</dbReference>
<feature type="domain" description="Dynein heavy chain linker" evidence="2">
    <location>
        <begin position="696"/>
        <end position="999"/>
    </location>
</feature>
<proteinExistence type="predicted"/>
<dbReference type="Pfam" id="PF08393">
    <property type="entry name" value="DHC_N2"/>
    <property type="match status" value="1"/>
</dbReference>
<dbReference type="GO" id="GO:0045505">
    <property type="term" value="F:dynein intermediate chain binding"/>
    <property type="evidence" value="ECO:0007669"/>
    <property type="project" value="InterPro"/>
</dbReference>
<dbReference type="GO" id="GO:0051959">
    <property type="term" value="F:dynein light intermediate chain binding"/>
    <property type="evidence" value="ECO:0007669"/>
    <property type="project" value="InterPro"/>
</dbReference>
<dbReference type="PANTHER" id="PTHR10676:SF242">
    <property type="entry name" value="DYNEIN AXONEMAL HEAVY CHAIN 3"/>
    <property type="match status" value="1"/>
</dbReference>
<dbReference type="GO" id="GO:0060294">
    <property type="term" value="P:cilium movement involved in cell motility"/>
    <property type="evidence" value="ECO:0007669"/>
    <property type="project" value="TreeGrafter"/>
</dbReference>
<comment type="caution">
    <text evidence="3">The sequence shown here is derived from an EMBL/GenBank/DDBJ whole genome shotgun (WGS) entry which is preliminary data.</text>
</comment>
<name>A0A3R6VM23_9STRA</name>
<dbReference type="PANTHER" id="PTHR10676">
    <property type="entry name" value="DYNEIN HEAVY CHAIN FAMILY PROTEIN"/>
    <property type="match status" value="1"/>
</dbReference>
<evidence type="ECO:0000313" key="4">
    <source>
        <dbReference type="Proteomes" id="UP000285060"/>
    </source>
</evidence>
<dbReference type="VEuPathDB" id="FungiDB:H310_03028"/>
<dbReference type="InterPro" id="IPR013602">
    <property type="entry name" value="Dynein_heavy_linker"/>
</dbReference>
<evidence type="ECO:0000259" key="2">
    <source>
        <dbReference type="Pfam" id="PF08393"/>
    </source>
</evidence>
<feature type="region of interest" description="Disordered" evidence="1">
    <location>
        <begin position="1"/>
        <end position="20"/>
    </location>
</feature>
<feature type="compositionally biased region" description="Low complexity" evidence="1">
    <location>
        <begin position="1003"/>
        <end position="1025"/>
    </location>
</feature>
<dbReference type="GO" id="GO:0036156">
    <property type="term" value="C:inner dynein arm"/>
    <property type="evidence" value="ECO:0007669"/>
    <property type="project" value="TreeGrafter"/>
</dbReference>
<protein>
    <recommendedName>
        <fullName evidence="2">Dynein heavy chain linker domain-containing protein</fullName>
    </recommendedName>
</protein>
<dbReference type="InterPro" id="IPR042222">
    <property type="entry name" value="Dynein_2_N"/>
</dbReference>
<evidence type="ECO:0000256" key="1">
    <source>
        <dbReference type="SAM" id="MobiDB-lite"/>
    </source>
</evidence>
<dbReference type="Gene3D" id="1.20.140.100">
    <property type="entry name" value="Dynein heavy chain, N-terminal domain 2"/>
    <property type="match status" value="1"/>
</dbReference>
<dbReference type="GO" id="GO:0097729">
    <property type="term" value="C:9+2 motile cilium"/>
    <property type="evidence" value="ECO:0007669"/>
    <property type="project" value="TreeGrafter"/>
</dbReference>
<feature type="region of interest" description="Disordered" evidence="1">
    <location>
        <begin position="61"/>
        <end position="85"/>
    </location>
</feature>
<dbReference type="Gene3D" id="3.20.180.20">
    <property type="entry name" value="Dynein heavy chain, N-terminal domain 2"/>
    <property type="match status" value="1"/>
</dbReference>
<dbReference type="InterPro" id="IPR026983">
    <property type="entry name" value="DHC"/>
</dbReference>
<evidence type="ECO:0000313" key="3">
    <source>
        <dbReference type="EMBL" id="RHY29987.1"/>
    </source>
</evidence>
<dbReference type="EMBL" id="QUSY01000369">
    <property type="protein sequence ID" value="RHY29987.1"/>
    <property type="molecule type" value="Genomic_DNA"/>
</dbReference>
<dbReference type="Proteomes" id="UP000285060">
    <property type="component" value="Unassembled WGS sequence"/>
</dbReference>
<accession>A0A3R6VM23</accession>
<dbReference type="GO" id="GO:0008569">
    <property type="term" value="F:minus-end-directed microtubule motor activity"/>
    <property type="evidence" value="ECO:0007669"/>
    <property type="project" value="TreeGrafter"/>
</dbReference>
<sequence>MDDEASTSKSVRMNARKEVDQHEAAVAVEFANSSRWIDAAEYERLASIMAREKEDEFRKSQPALQLHKPKTKSWHPPAKVPLHKRKQPDLAIPEALKSVAAPAPPPKHNFPSPLTQGHRTIKLRESIQMREKQYDVLLDHSFISCITCHRSSMVSLRLANKDLYATLVERFRHNTTMEPASPVKSIMDVNNVHTIEDAILYFLCEKHRRNILYFQLEKQKPNDSVFRPYDLVHIPPLTQNNKEEHYVMGPTNMVHYKANENVECIPVAEWVYHSHMFDHLLKGIPLFQQLLRRRMFVSWCLNVKLRLYRETRMQLCRTLHFARPHFQQALRTIHDVSTTIRRICALDVTSDATSKAITLNEWNHLHETKVGVIESQLNDAKAMVHVALYTLVESIRDDGSPDLLLEQLDNADMYKMRQAYPPWKSIPIVALKQFKQDNKTLVTQAKRDLVLLPSLFRLLQYVFTESLYFMVLASINRLHMQFSAAQGCSITVAVSFLLQDANGMVLEPSEADMLHHSMEALSRLIALSNSYSSEYRLVEYLTPREISDAVPDGHIVPGMRLVDLLKLDSNFHTKVQNIRMAIKVAFTKVATQVKSFEMLRPIYGALQDPSEELPTMGNLSNYMVNLPNLLKSIHTKIGRLDAWQHQCHKTQQLLQEIRMVEEAYKALRTNCPAAASDCIGQFNLIHALQAKYNLSFQANIKFSKKMLPVIGQQVAQALQKFTAQCKRILNALEANATVRNTQVFATGKADFESRLNPLNEIKSELDSIADAAVTYYDYQKIMVDLFIMYLELDPVVVDDLLAALDDDLVQVQCLMQTTSQPLLYQALVSWSNEINYIQDTLELWVSAQSDWLKLDRIFQLPDIQQSVRHANVEFQVLSRKWKAMMKGVRTTTSIQHCVREITNRTCTSEFAENQQLLFLGTFLSDAKTLFERLWKQLVLFLHEKRREFPRFNFVSDRELLVIMADTTLSLSQPGEDNANQLSAVVSKCFEQVCRISVETIQNPAKKSPSPQAKPTTPQTPTKPTPSRFHPIAAPV</sequence>
<keyword evidence="4" id="KW-1185">Reference proteome</keyword>
<feature type="region of interest" description="Disordered" evidence="1">
    <location>
        <begin position="1000"/>
        <end position="1035"/>
    </location>
</feature>
<dbReference type="AlphaFoldDB" id="A0A3R6VM23"/>